<evidence type="ECO:0000313" key="3">
    <source>
        <dbReference type="EMBL" id="MDN3575228.1"/>
    </source>
</evidence>
<gene>
    <name evidence="3" type="ORF">QWZ03_00375</name>
</gene>
<proteinExistence type="predicted"/>
<dbReference type="PANTHER" id="PTHR37089">
    <property type="entry name" value="PROTEIN U-RELATED"/>
    <property type="match status" value="1"/>
</dbReference>
<keyword evidence="4" id="KW-1185">Reference proteome</keyword>
<sequence length="137" mass="13290">MLVTATVAATCAVGTSTLAFASATSAAITAGNIDAIGTVTVSCTTGSAYAVALDVGGGSGATLASRRMTAGLQSLAYSVYTSAARTTVWGDGTGGSGTVMGTGTGIDQVIPAYGRIFAGQIVPAASYSDTVNVTVTY</sequence>
<protein>
    <submittedName>
        <fullName evidence="3">Spore coat U domain-containing protein</fullName>
    </submittedName>
</protein>
<accession>A0ABT8AZ06</accession>
<dbReference type="SMART" id="SM00972">
    <property type="entry name" value="SCPU"/>
    <property type="match status" value="1"/>
</dbReference>
<evidence type="ECO:0000256" key="1">
    <source>
        <dbReference type="SAM" id="SignalP"/>
    </source>
</evidence>
<evidence type="ECO:0000259" key="2">
    <source>
        <dbReference type="Pfam" id="PF05229"/>
    </source>
</evidence>
<reference evidence="3" key="1">
    <citation type="journal article" date="2014" name="Int. J. Syst. Evol. Microbiol.">
        <title>Complete genome of a new Firmicutes species belonging to the dominant human colonic microbiota ('Ruminococcus bicirculans') reveals two chromosomes and a selective capacity to utilize plant glucans.</title>
        <authorList>
            <consortium name="NISC Comparative Sequencing Program"/>
            <person name="Wegmann U."/>
            <person name="Louis P."/>
            <person name="Goesmann A."/>
            <person name="Henrissat B."/>
            <person name="Duncan S.H."/>
            <person name="Flint H.J."/>
        </authorList>
    </citation>
    <scope>NUCLEOTIDE SEQUENCE</scope>
    <source>
        <strain evidence="3">CECT 7703</strain>
    </source>
</reference>
<dbReference type="RefSeq" id="WP_290330911.1">
    <property type="nucleotide sequence ID" value="NZ_JAUFPU010000001.1"/>
</dbReference>
<organism evidence="3 4">
    <name type="scientific">Chitinimonas viridis</name>
    <dbReference type="NCBI Taxonomy" id="664880"/>
    <lineage>
        <taxon>Bacteria</taxon>
        <taxon>Pseudomonadati</taxon>
        <taxon>Pseudomonadota</taxon>
        <taxon>Betaproteobacteria</taxon>
        <taxon>Neisseriales</taxon>
        <taxon>Chitinibacteraceae</taxon>
        <taxon>Chitinimonas</taxon>
    </lineage>
</organism>
<reference evidence="3" key="2">
    <citation type="submission" date="2023-06" db="EMBL/GenBank/DDBJ databases">
        <authorList>
            <person name="Lucena T."/>
            <person name="Sun Q."/>
        </authorList>
    </citation>
    <scope>NUCLEOTIDE SEQUENCE</scope>
    <source>
        <strain evidence="3">CECT 7703</strain>
    </source>
</reference>
<evidence type="ECO:0000313" key="4">
    <source>
        <dbReference type="Proteomes" id="UP001180081"/>
    </source>
</evidence>
<keyword evidence="1" id="KW-0732">Signal</keyword>
<dbReference type="Pfam" id="PF05229">
    <property type="entry name" value="SCPU"/>
    <property type="match status" value="1"/>
</dbReference>
<dbReference type="EMBL" id="JAUFPU010000001">
    <property type="protein sequence ID" value="MDN3575228.1"/>
    <property type="molecule type" value="Genomic_DNA"/>
</dbReference>
<comment type="caution">
    <text evidence="3">The sequence shown here is derived from an EMBL/GenBank/DDBJ whole genome shotgun (WGS) entry which is preliminary data.</text>
</comment>
<feature type="chain" id="PRO_5046744433" evidence="1">
    <location>
        <begin position="22"/>
        <end position="137"/>
    </location>
</feature>
<dbReference type="InterPro" id="IPR053167">
    <property type="entry name" value="Spore_coat_component"/>
</dbReference>
<feature type="signal peptide" evidence="1">
    <location>
        <begin position="1"/>
        <end position="21"/>
    </location>
</feature>
<dbReference type="InterPro" id="IPR007893">
    <property type="entry name" value="Spore_coat_U/FanG"/>
</dbReference>
<feature type="domain" description="Spore coat protein U/FanG" evidence="2">
    <location>
        <begin position="1"/>
        <end position="134"/>
    </location>
</feature>
<dbReference type="Proteomes" id="UP001180081">
    <property type="component" value="Unassembled WGS sequence"/>
</dbReference>
<name>A0ABT8AZ06_9NEIS</name>